<evidence type="ECO:0000256" key="4">
    <source>
        <dbReference type="ARBA" id="ARBA00012670"/>
    </source>
</evidence>
<dbReference type="SMART" id="SM00813">
    <property type="entry name" value="Alpha-L-AF_C"/>
    <property type="match status" value="1"/>
</dbReference>
<evidence type="ECO:0000259" key="9">
    <source>
        <dbReference type="SMART" id="SM00813"/>
    </source>
</evidence>
<dbReference type="GO" id="GO:0046556">
    <property type="term" value="F:alpha-L-arabinofuranosidase activity"/>
    <property type="evidence" value="ECO:0007669"/>
    <property type="project" value="UniProtKB-EC"/>
</dbReference>
<dbReference type="Gene3D" id="2.60.40.1180">
    <property type="entry name" value="Golgi alpha-mannosidase II"/>
    <property type="match status" value="1"/>
</dbReference>
<dbReference type="InterPro" id="IPR055235">
    <property type="entry name" value="ASD1_cat"/>
</dbReference>
<evidence type="ECO:0000313" key="11">
    <source>
        <dbReference type="Proteomes" id="UP000236728"/>
    </source>
</evidence>
<sequence length="687" mass="74916">MRSDLILSSLPIALGAALLAVAAPVSAQVTEGKPMPPVVNVHVDAGGDLGKVPERIFGTFIEPIDYSIDNGVVAEVLVDGSLEAGLWNHAMVEQIYRDQPELIESSNQTGIPIPWAPLNAAAGNRYELHVGNAANSWQSLEIMGVPGQLTGIAQRVYLPVPRALKYNVSIYAKHVSGPARLTLSLRAMQSNDVIAEASVDAGADQWTKYTATIELKPGQVRRLEPVRFAVSVEGTGRIDVDQISLMPADAMGTLDPDVVHMAAAMHMKELRLGGNFSSYYHWKDGVGPLDKRVTMENIAWGIPEYNNFGTDEFLQFCQLVHAEPQFNVNEGSGTPEEAAEWMKYVRERYHGPMIVEMGNELYGHWQVGYPTVDEIGPRTLEFSKALRPVIGDATLMATGGTPDGFERWNAALIANPAGTQDLITTHFITGTNHVKLTPYTPDFMAQAAYAVPFAVGKNFDRMQAQLDAKPGYKNTHFAVTEWLFNSKGQGERNFTNESPSSRNEGGAVMIAATFNTYFRHNQEIKLVDMTGLMEFAGIWKRKEQVFGTPAYYAFGLYSQAQGQTVLPVVTDSGTYSVKNGTQGYADANDVPYIDVAATRSVDGKTLTLYCVNRSISVDEPASFDVGNFAAGQAFVQQITAASRYVMNDEVEPQRVVPVPFGMVVPQSAPLKVTLPHESVTVITLSAK</sequence>
<dbReference type="Proteomes" id="UP000236728">
    <property type="component" value="Unassembled WGS sequence"/>
</dbReference>
<dbReference type="SUPFAM" id="SSF51445">
    <property type="entry name" value="(Trans)glycosidases"/>
    <property type="match status" value="1"/>
</dbReference>
<gene>
    <name evidence="10" type="ORF">SAMN05421819_4189</name>
</gene>
<dbReference type="InterPro" id="IPR013780">
    <property type="entry name" value="Glyco_hydro_b"/>
</dbReference>
<name>A0A1H6C2I7_9BACT</name>
<dbReference type="EMBL" id="FNVA01000008">
    <property type="protein sequence ID" value="SEG67093.1"/>
    <property type="molecule type" value="Genomic_DNA"/>
</dbReference>
<evidence type="ECO:0000256" key="5">
    <source>
        <dbReference type="ARBA" id="ARBA00022801"/>
    </source>
</evidence>
<reference evidence="10 11" key="1">
    <citation type="submission" date="2016-10" db="EMBL/GenBank/DDBJ databases">
        <authorList>
            <person name="de Groot N.N."/>
        </authorList>
    </citation>
    <scope>NUCLEOTIDE SEQUENCE [LARGE SCALE GENOMIC DNA]</scope>
    <source>
        <strain evidence="10 11">DSM 22489</strain>
    </source>
</reference>
<dbReference type="InterPro" id="IPR017853">
    <property type="entry name" value="GH"/>
</dbReference>
<evidence type="ECO:0000256" key="6">
    <source>
        <dbReference type="ARBA" id="ARBA00023277"/>
    </source>
</evidence>
<evidence type="ECO:0000256" key="8">
    <source>
        <dbReference type="SAM" id="SignalP"/>
    </source>
</evidence>
<protein>
    <recommendedName>
        <fullName evidence="4">non-reducing end alpha-L-arabinofuranosidase</fullName>
        <ecNumber evidence="4">3.2.1.55</ecNumber>
    </recommendedName>
</protein>
<evidence type="ECO:0000256" key="1">
    <source>
        <dbReference type="ARBA" id="ARBA00001462"/>
    </source>
</evidence>
<evidence type="ECO:0000256" key="2">
    <source>
        <dbReference type="ARBA" id="ARBA00007186"/>
    </source>
</evidence>
<evidence type="ECO:0000256" key="7">
    <source>
        <dbReference type="ARBA" id="ARBA00023295"/>
    </source>
</evidence>
<dbReference type="Pfam" id="PF22848">
    <property type="entry name" value="ASD1_dom"/>
    <property type="match status" value="1"/>
</dbReference>
<dbReference type="GO" id="GO:0046373">
    <property type="term" value="P:L-arabinose metabolic process"/>
    <property type="evidence" value="ECO:0007669"/>
    <property type="project" value="InterPro"/>
</dbReference>
<dbReference type="OrthoDB" id="9758333at2"/>
<feature type="chain" id="PRO_5009294404" description="non-reducing end alpha-L-arabinofuranosidase" evidence="8">
    <location>
        <begin position="28"/>
        <end position="687"/>
    </location>
</feature>
<dbReference type="Pfam" id="PF06964">
    <property type="entry name" value="Alpha-L-AF_C"/>
    <property type="match status" value="1"/>
</dbReference>
<dbReference type="InterPro" id="IPR010720">
    <property type="entry name" value="Alpha-L-AF_C"/>
</dbReference>
<dbReference type="EC" id="3.2.1.55" evidence="4"/>
<feature type="signal peptide" evidence="8">
    <location>
        <begin position="1"/>
        <end position="27"/>
    </location>
</feature>
<keyword evidence="6" id="KW-0119">Carbohydrate metabolism</keyword>
<dbReference type="SUPFAM" id="SSF51011">
    <property type="entry name" value="Glycosyl hydrolase domain"/>
    <property type="match status" value="1"/>
</dbReference>
<keyword evidence="11" id="KW-1185">Reference proteome</keyword>
<accession>A0A1H6C2I7</accession>
<dbReference type="PANTHER" id="PTHR43576:SF2">
    <property type="entry name" value="INTRACELLULAR EXO-ALPHA-L-ARABINOFURANOSIDASE 2"/>
    <property type="match status" value="1"/>
</dbReference>
<comment type="catalytic activity">
    <reaction evidence="1">
        <text>Hydrolysis of terminal non-reducing alpha-L-arabinofuranoside residues in alpha-L-arabinosides.</text>
        <dbReference type="EC" id="3.2.1.55"/>
    </reaction>
</comment>
<dbReference type="Gene3D" id="3.20.20.80">
    <property type="entry name" value="Glycosidases"/>
    <property type="match status" value="1"/>
</dbReference>
<comment type="subunit">
    <text evidence="3">Homohexamer; trimer of dimers.</text>
</comment>
<evidence type="ECO:0000313" key="10">
    <source>
        <dbReference type="EMBL" id="SEG67093.1"/>
    </source>
</evidence>
<comment type="similarity">
    <text evidence="2">Belongs to the glycosyl hydrolase 51 family.</text>
</comment>
<dbReference type="GO" id="GO:0000272">
    <property type="term" value="P:polysaccharide catabolic process"/>
    <property type="evidence" value="ECO:0007669"/>
    <property type="project" value="TreeGrafter"/>
</dbReference>
<keyword evidence="8" id="KW-0732">Signal</keyword>
<keyword evidence="5" id="KW-0378">Hydrolase</keyword>
<dbReference type="AlphaFoldDB" id="A0A1H6C2I7"/>
<organism evidence="10 11">
    <name type="scientific">Bryocella elongata</name>
    <dbReference type="NCBI Taxonomy" id="863522"/>
    <lineage>
        <taxon>Bacteria</taxon>
        <taxon>Pseudomonadati</taxon>
        <taxon>Acidobacteriota</taxon>
        <taxon>Terriglobia</taxon>
        <taxon>Terriglobales</taxon>
        <taxon>Acidobacteriaceae</taxon>
        <taxon>Bryocella</taxon>
    </lineage>
</organism>
<evidence type="ECO:0000256" key="3">
    <source>
        <dbReference type="ARBA" id="ARBA00011165"/>
    </source>
</evidence>
<feature type="domain" description="Alpha-L-arabinofuranosidase C-terminal" evidence="9">
    <location>
        <begin position="490"/>
        <end position="678"/>
    </location>
</feature>
<proteinExistence type="inferred from homology"/>
<keyword evidence="7" id="KW-0326">Glycosidase</keyword>
<dbReference type="RefSeq" id="WP_103935026.1">
    <property type="nucleotide sequence ID" value="NZ_FNVA01000008.1"/>
</dbReference>
<dbReference type="PANTHER" id="PTHR43576">
    <property type="entry name" value="ALPHA-L-ARABINOFURANOSIDASE C-RELATED"/>
    <property type="match status" value="1"/>
</dbReference>